<dbReference type="SUPFAM" id="SSF53098">
    <property type="entry name" value="Ribonuclease H-like"/>
    <property type="match status" value="1"/>
</dbReference>
<proteinExistence type="predicted"/>
<dbReference type="InterPro" id="IPR001584">
    <property type="entry name" value="Integrase_cat-core"/>
</dbReference>
<dbReference type="Pfam" id="PF13650">
    <property type="entry name" value="Asp_protease_2"/>
    <property type="match status" value="1"/>
</dbReference>
<dbReference type="EMBL" id="BMAT01013216">
    <property type="protein sequence ID" value="GFS07631.1"/>
    <property type="molecule type" value="Genomic_DNA"/>
</dbReference>
<dbReference type="Pfam" id="PF00665">
    <property type="entry name" value="rve"/>
    <property type="match status" value="1"/>
</dbReference>
<dbReference type="GO" id="GO:0004519">
    <property type="term" value="F:endonuclease activity"/>
    <property type="evidence" value="ECO:0007669"/>
    <property type="project" value="UniProtKB-KW"/>
</dbReference>
<dbReference type="InterPro" id="IPR021109">
    <property type="entry name" value="Peptidase_aspartic_dom_sf"/>
</dbReference>
<dbReference type="AlphaFoldDB" id="A0AAV4IGB2"/>
<dbReference type="InterPro" id="IPR050951">
    <property type="entry name" value="Retrovirus_Pol_polyprotein"/>
</dbReference>
<dbReference type="GO" id="GO:0016779">
    <property type="term" value="F:nucleotidyltransferase activity"/>
    <property type="evidence" value="ECO:0007669"/>
    <property type="project" value="UniProtKB-KW"/>
</dbReference>
<dbReference type="GO" id="GO:0015074">
    <property type="term" value="P:DNA integration"/>
    <property type="evidence" value="ECO:0007669"/>
    <property type="project" value="InterPro"/>
</dbReference>
<dbReference type="Gene3D" id="2.40.70.10">
    <property type="entry name" value="Acid Proteases"/>
    <property type="match status" value="1"/>
</dbReference>
<dbReference type="InterPro" id="IPR036397">
    <property type="entry name" value="RNaseH_sf"/>
</dbReference>
<accession>A0AAV4IGB2</accession>
<keyword evidence="3" id="KW-1185">Reference proteome</keyword>
<comment type="caution">
    <text evidence="2">The sequence shown here is derived from an EMBL/GenBank/DDBJ whole genome shotgun (WGS) entry which is preliminary data.</text>
</comment>
<dbReference type="PANTHER" id="PTHR37984">
    <property type="entry name" value="PROTEIN CBG26694"/>
    <property type="match status" value="1"/>
</dbReference>
<sequence>MALYGQIKEFYQSEETIHDYLDRLSFYFKANEVRAEEKKRAVLLTLIGPQQFRLLKDLSAPAKPADKSYSELCQLLTKHHAPAPPKFMCRAKFDGRTRHPGESIADYIAALRHLSESCKFGDTLNDRLCEKFVTGVNNIDIQRKLLQERNLTLDKALQLATSIQQSSDAANVPVDINGQTVQFRLDTGAALTVITDKDFQTIADGKILMSQCGKQLQTYTGETVPVLGECVVDVHYGNHAAQLPLVVVEGRIENEESRKVMVLVASYGCRYIEKFVKLCSRCAQNSKKPANAPLHNWDWPIEPWKRIHIDFAGPFINKMFLIVIDSQSKWMEVKIMNSITASDTIVESKEIFSTHGLPDTIVSDNGPSFTAQEFKLFCSANGIGHITTSPYHPAGNGLAEKAVGIFKSAMIKMDTVLPP</sequence>
<dbReference type="InterPro" id="IPR012337">
    <property type="entry name" value="RNaseH-like_sf"/>
</dbReference>
<name>A0AAV4IGB2_9GAST</name>
<evidence type="ECO:0000313" key="2">
    <source>
        <dbReference type="EMBL" id="GFS07631.1"/>
    </source>
</evidence>
<feature type="domain" description="Integrase catalytic" evidence="1">
    <location>
        <begin position="299"/>
        <end position="419"/>
    </location>
</feature>
<dbReference type="GO" id="GO:0003676">
    <property type="term" value="F:nucleic acid binding"/>
    <property type="evidence" value="ECO:0007669"/>
    <property type="project" value="InterPro"/>
</dbReference>
<dbReference type="PROSITE" id="PS50994">
    <property type="entry name" value="INTEGRASE"/>
    <property type="match status" value="1"/>
</dbReference>
<evidence type="ECO:0000313" key="3">
    <source>
        <dbReference type="Proteomes" id="UP000762676"/>
    </source>
</evidence>
<dbReference type="SUPFAM" id="SSF50630">
    <property type="entry name" value="Acid proteases"/>
    <property type="match status" value="1"/>
</dbReference>
<organism evidence="2 3">
    <name type="scientific">Elysia marginata</name>
    <dbReference type="NCBI Taxonomy" id="1093978"/>
    <lineage>
        <taxon>Eukaryota</taxon>
        <taxon>Metazoa</taxon>
        <taxon>Spiralia</taxon>
        <taxon>Lophotrochozoa</taxon>
        <taxon>Mollusca</taxon>
        <taxon>Gastropoda</taxon>
        <taxon>Heterobranchia</taxon>
        <taxon>Euthyneura</taxon>
        <taxon>Panpulmonata</taxon>
        <taxon>Sacoglossa</taxon>
        <taxon>Placobranchoidea</taxon>
        <taxon>Plakobranchidae</taxon>
        <taxon>Elysia</taxon>
    </lineage>
</organism>
<dbReference type="Proteomes" id="UP000762676">
    <property type="component" value="Unassembled WGS sequence"/>
</dbReference>
<evidence type="ECO:0000259" key="1">
    <source>
        <dbReference type="PROSITE" id="PS50994"/>
    </source>
</evidence>
<protein>
    <submittedName>
        <fullName evidence="2">Polyprotein</fullName>
    </submittedName>
</protein>
<dbReference type="Gene3D" id="3.30.420.10">
    <property type="entry name" value="Ribonuclease H-like superfamily/Ribonuclease H"/>
    <property type="match status" value="1"/>
</dbReference>
<reference evidence="2 3" key="1">
    <citation type="journal article" date="2021" name="Elife">
        <title>Chloroplast acquisition without the gene transfer in kleptoplastic sea slugs, Plakobranchus ocellatus.</title>
        <authorList>
            <person name="Maeda T."/>
            <person name="Takahashi S."/>
            <person name="Yoshida T."/>
            <person name="Shimamura S."/>
            <person name="Takaki Y."/>
            <person name="Nagai Y."/>
            <person name="Toyoda A."/>
            <person name="Suzuki Y."/>
            <person name="Arimoto A."/>
            <person name="Ishii H."/>
            <person name="Satoh N."/>
            <person name="Nishiyama T."/>
            <person name="Hasebe M."/>
            <person name="Maruyama T."/>
            <person name="Minagawa J."/>
            <person name="Obokata J."/>
            <person name="Shigenobu S."/>
        </authorList>
    </citation>
    <scope>NUCLEOTIDE SEQUENCE [LARGE SCALE GENOMIC DNA]</scope>
</reference>
<gene>
    <name evidence="2" type="ORF">ElyMa_006573400</name>
</gene>
<dbReference type="PANTHER" id="PTHR37984:SF13">
    <property type="entry name" value="RIBONUCLEASE H"/>
    <property type="match status" value="1"/>
</dbReference>